<dbReference type="Gene3D" id="3.30.420.10">
    <property type="entry name" value="Ribonuclease H-like superfamily/Ribonuclease H"/>
    <property type="match status" value="1"/>
</dbReference>
<evidence type="ECO:0000259" key="4">
    <source>
        <dbReference type="Pfam" id="PF25787"/>
    </source>
</evidence>
<dbReference type="PANTHER" id="PTHR23022:SF135">
    <property type="entry name" value="SI:DKEY-77F5.3"/>
    <property type="match status" value="1"/>
</dbReference>
<comment type="caution">
    <text evidence="5">The sequence shown here is derived from an EMBL/GenBank/DDBJ whole genome shotgun (WGS) entry which is preliminary data.</text>
</comment>
<dbReference type="Proteomes" id="UP001274896">
    <property type="component" value="Unassembled WGS sequence"/>
</dbReference>
<evidence type="ECO:0000313" key="5">
    <source>
        <dbReference type="EMBL" id="KAK3525816.1"/>
    </source>
</evidence>
<feature type="domain" description="Sleeping Beauty transposase HTH" evidence="4">
    <location>
        <begin position="321"/>
        <end position="371"/>
    </location>
</feature>
<sequence>MVVDFRRAQSGHSPLFIDGSTVEIVKSTKFLGVHLAENFTWSLNTTSITKKTQMRLYFLRRLRKAHLPPPILTMFYRGTIESVLSSCITAWFGNCTVSVRKTLQRIVRTAEKIIGVCLPSITDMYTTQCIRKANSIVDDPAHLSHTLFTLLPSGKSWITDFLTDRRQFMRLGSMSLTSSTSTLDPPQGCVLSPLLFSLYTNGCTSGHQSVKLLKFADDTTLIGQISDGNESAYRGTTITQELKWEQNISYLTKKAQQRMYFLQQLKRFLLPVKMLANFYTAIIESILTSSITVWFAAATARDKAKLQRVIHSAEKSDSKLTKTKELSKDTRNKIVDLHQAGKTESAIVKQLGVRKSTVGAIIRKWKTYKTTDNLPRSGAPRKILPRGVKMIKRTVSKNPRTTRGDLVNDLQRAGTKVTKATISNTLRCQGLKSCSARRVPLLKPVHVRARLKFAREHLDDPEEDWENVIWSDETKIELFAKNSTCRVWRRKNAELHPKNTIPTVKHGGGNIMLWGCFSAKGPGRLIRVKERMNGAMYREILSKNLLPSARALKMKHGWVFQHDNDPKHTARAMKEWLRKKHFKVLEWPSQFPDLNPIENLWRELKIRVAQQQPQNITALEEICMEEWAKLPATVCKNLVVTYRKRLTSVIANKGAPVEIGLLLVEEVEKGGECTDRERRGKETRWKGSKTRSIGAGFQLFYYGVDSKRNGVGVVLKEEFVRNVLEVKRVSDRVMSLKLEIEGVMLNVVSGYAPQVGCELEEKERFWSELDEVMESIPTGERVVIGADFNGHVGEGTRGEEEVMGKFVVKERNLEGQMVVDFAKRMDMAVVNTYFQKREEHRVTYKRGGRRTQVDYILCRRGNLKEISDCKVVVGESVARQHRMVVCRMTLMVCKKKRSKIEKKTKWWKLKKEECCEEFRQKLRQALGGQVVLPDDWETTAEVIRETGRKVLGVSSGRRKEDKETWW</sequence>
<feature type="domain" description="Alkylated DNA repair protein AlkB homologue 8 N-terminal" evidence="2">
    <location>
        <begin position="244"/>
        <end position="285"/>
    </location>
</feature>
<dbReference type="InterPro" id="IPR036691">
    <property type="entry name" value="Endo/exonu/phosph_ase_sf"/>
</dbReference>
<name>A0AAE0QMN3_9TELE</name>
<dbReference type="Gene3D" id="3.60.10.10">
    <property type="entry name" value="Endonuclease/exonuclease/phosphatase"/>
    <property type="match status" value="1"/>
</dbReference>
<dbReference type="AlphaFoldDB" id="A0AAE0QMN3"/>
<dbReference type="GO" id="GO:0006313">
    <property type="term" value="P:DNA transposition"/>
    <property type="evidence" value="ECO:0007669"/>
    <property type="project" value="InterPro"/>
</dbReference>
<dbReference type="Pfam" id="PF01498">
    <property type="entry name" value="HTH_Tnp_Tc3_2"/>
    <property type="match status" value="1"/>
</dbReference>
<dbReference type="EMBL" id="JAUCMX010000013">
    <property type="protein sequence ID" value="KAK3525816.1"/>
    <property type="molecule type" value="Genomic_DNA"/>
</dbReference>
<dbReference type="GO" id="GO:0003677">
    <property type="term" value="F:DNA binding"/>
    <property type="evidence" value="ECO:0007669"/>
    <property type="project" value="InterPro"/>
</dbReference>
<proteinExistence type="predicted"/>
<protein>
    <submittedName>
        <fullName evidence="5">Uncharacterized protein</fullName>
    </submittedName>
</protein>
<dbReference type="SUPFAM" id="SSF56219">
    <property type="entry name" value="DNase I-like"/>
    <property type="match status" value="1"/>
</dbReference>
<dbReference type="InterPro" id="IPR052338">
    <property type="entry name" value="Transposase_5"/>
</dbReference>
<dbReference type="InterPro" id="IPR057667">
    <property type="entry name" value="HTH_SB"/>
</dbReference>
<dbReference type="Gene3D" id="1.10.10.10">
    <property type="entry name" value="Winged helix-like DNA-binding domain superfamily/Winged helix DNA-binding domain"/>
    <property type="match status" value="1"/>
</dbReference>
<dbReference type="GO" id="GO:0016706">
    <property type="term" value="F:2-oxoglutarate-dependent dioxygenase activity"/>
    <property type="evidence" value="ECO:0007669"/>
    <property type="project" value="InterPro"/>
</dbReference>
<dbReference type="InterPro" id="IPR015095">
    <property type="entry name" value="AlkB_hom8_N"/>
</dbReference>
<dbReference type="Pfam" id="PF13358">
    <property type="entry name" value="DDE_3"/>
    <property type="match status" value="1"/>
</dbReference>
<feature type="domain" description="Tc1-like transposase DDE" evidence="3">
    <location>
        <begin position="468"/>
        <end position="618"/>
    </location>
</feature>
<dbReference type="PANTHER" id="PTHR23022">
    <property type="entry name" value="TRANSPOSABLE ELEMENT-RELATED"/>
    <property type="match status" value="1"/>
</dbReference>
<gene>
    <name evidence="5" type="ORF">QTP70_010309</name>
</gene>
<reference evidence="5" key="1">
    <citation type="submission" date="2023-06" db="EMBL/GenBank/DDBJ databases">
        <title>Male Hemibagrus guttatus genome.</title>
        <authorList>
            <person name="Bian C."/>
        </authorList>
    </citation>
    <scope>NUCLEOTIDE SEQUENCE</scope>
    <source>
        <strain evidence="5">Male_cb2023</strain>
        <tissue evidence="5">Muscle</tissue>
    </source>
</reference>
<evidence type="ECO:0000259" key="2">
    <source>
        <dbReference type="Pfam" id="PF09004"/>
    </source>
</evidence>
<dbReference type="GO" id="GO:0008168">
    <property type="term" value="F:methyltransferase activity"/>
    <property type="evidence" value="ECO:0007669"/>
    <property type="project" value="InterPro"/>
</dbReference>
<dbReference type="SUPFAM" id="SSF46689">
    <property type="entry name" value="Homeodomain-like"/>
    <property type="match status" value="1"/>
</dbReference>
<dbReference type="InterPro" id="IPR038717">
    <property type="entry name" value="Tc1-like_DDE_dom"/>
</dbReference>
<dbReference type="Pfam" id="PF09004">
    <property type="entry name" value="ALKBH8_N"/>
    <property type="match status" value="2"/>
</dbReference>
<dbReference type="InterPro" id="IPR036388">
    <property type="entry name" value="WH-like_DNA-bd_sf"/>
</dbReference>
<dbReference type="InterPro" id="IPR009057">
    <property type="entry name" value="Homeodomain-like_sf"/>
</dbReference>
<dbReference type="GO" id="GO:0015074">
    <property type="term" value="P:DNA integration"/>
    <property type="evidence" value="ECO:0007669"/>
    <property type="project" value="InterPro"/>
</dbReference>
<organism evidence="5 6">
    <name type="scientific">Hemibagrus guttatus</name>
    <dbReference type="NCBI Taxonomy" id="175788"/>
    <lineage>
        <taxon>Eukaryota</taxon>
        <taxon>Metazoa</taxon>
        <taxon>Chordata</taxon>
        <taxon>Craniata</taxon>
        <taxon>Vertebrata</taxon>
        <taxon>Euteleostomi</taxon>
        <taxon>Actinopterygii</taxon>
        <taxon>Neopterygii</taxon>
        <taxon>Teleostei</taxon>
        <taxon>Ostariophysi</taxon>
        <taxon>Siluriformes</taxon>
        <taxon>Bagridae</taxon>
        <taxon>Hemibagrus</taxon>
    </lineage>
</organism>
<keyword evidence="6" id="KW-1185">Reference proteome</keyword>
<dbReference type="Pfam" id="PF25787">
    <property type="entry name" value="HTH_SB"/>
    <property type="match status" value="1"/>
</dbReference>
<feature type="domain" description="Transposase Tc1-like" evidence="1">
    <location>
        <begin position="390"/>
        <end position="459"/>
    </location>
</feature>
<dbReference type="InterPro" id="IPR002492">
    <property type="entry name" value="Transposase_Tc1-like"/>
</dbReference>
<accession>A0AAE0QMN3</accession>
<evidence type="ECO:0000259" key="1">
    <source>
        <dbReference type="Pfam" id="PF01498"/>
    </source>
</evidence>
<evidence type="ECO:0000313" key="6">
    <source>
        <dbReference type="Proteomes" id="UP001274896"/>
    </source>
</evidence>
<dbReference type="InterPro" id="IPR036397">
    <property type="entry name" value="RNaseH_sf"/>
</dbReference>
<evidence type="ECO:0000259" key="3">
    <source>
        <dbReference type="Pfam" id="PF13358"/>
    </source>
</evidence>
<feature type="domain" description="Alkylated DNA repair protein AlkB homologue 8 N-terminal" evidence="2">
    <location>
        <begin position="41"/>
        <end position="82"/>
    </location>
</feature>